<dbReference type="EMBL" id="VBPB01000401">
    <property type="protein sequence ID" value="TMQ68031.1"/>
    <property type="molecule type" value="Genomic_DNA"/>
</dbReference>
<dbReference type="PANTHER" id="PTHR11252">
    <property type="entry name" value="POLYRIBONUCLEOTIDE NUCLEOTIDYLTRANSFERASE"/>
    <property type="match status" value="1"/>
</dbReference>
<dbReference type="GO" id="GO:0004654">
    <property type="term" value="F:polyribonucleotide nucleotidyltransferase activity"/>
    <property type="evidence" value="ECO:0007669"/>
    <property type="project" value="InterPro"/>
</dbReference>
<name>A0A538TWR3_UNCEI</name>
<dbReference type="PROSITE" id="PS50084">
    <property type="entry name" value="KH_TYPE_1"/>
    <property type="match status" value="1"/>
</dbReference>
<evidence type="ECO:0000313" key="7">
    <source>
        <dbReference type="EMBL" id="TMQ68031.1"/>
    </source>
</evidence>
<dbReference type="FunFam" id="3.30.1370.10:FF:000001">
    <property type="entry name" value="Polyribonucleotide nucleotidyltransferase"/>
    <property type="match status" value="1"/>
</dbReference>
<feature type="compositionally biased region" description="Gly residues" evidence="5">
    <location>
        <begin position="136"/>
        <end position="147"/>
    </location>
</feature>
<dbReference type="GO" id="GO:0003723">
    <property type="term" value="F:RNA binding"/>
    <property type="evidence" value="ECO:0007669"/>
    <property type="project" value="UniProtKB-UniRule"/>
</dbReference>
<dbReference type="Proteomes" id="UP000319771">
    <property type="component" value="Unassembled WGS sequence"/>
</dbReference>
<reference evidence="7 8" key="1">
    <citation type="journal article" date="2019" name="Nat. Microbiol.">
        <title>Mediterranean grassland soil C-N compound turnover is dependent on rainfall and depth, and is mediated by genomically divergent microorganisms.</title>
        <authorList>
            <person name="Diamond S."/>
            <person name="Andeer P.F."/>
            <person name="Li Z."/>
            <person name="Crits-Christoph A."/>
            <person name="Burstein D."/>
            <person name="Anantharaman K."/>
            <person name="Lane K.R."/>
            <person name="Thomas B.C."/>
            <person name="Pan C."/>
            <person name="Northen T.R."/>
            <person name="Banfield J.F."/>
        </authorList>
    </citation>
    <scope>NUCLEOTIDE SEQUENCE [LARGE SCALE GENOMIC DNA]</scope>
    <source>
        <strain evidence="7">WS_11</strain>
    </source>
</reference>
<dbReference type="AlphaFoldDB" id="A0A538TWR3"/>
<dbReference type="FunFam" id="2.40.50.140:FF:000189">
    <property type="entry name" value="Polyribonucleotide nucleotidyltransferase, putative"/>
    <property type="match status" value="1"/>
</dbReference>
<dbReference type="Gene3D" id="3.30.1370.10">
    <property type="entry name" value="K Homology domain, type 1"/>
    <property type="match status" value="1"/>
</dbReference>
<evidence type="ECO:0000259" key="6">
    <source>
        <dbReference type="PROSITE" id="PS50126"/>
    </source>
</evidence>
<feature type="domain" description="S1 motif" evidence="6">
    <location>
        <begin position="58"/>
        <end position="126"/>
    </location>
</feature>
<evidence type="ECO:0000256" key="2">
    <source>
        <dbReference type="ARBA" id="ARBA00022695"/>
    </source>
</evidence>
<feature type="region of interest" description="Disordered" evidence="5">
    <location>
        <begin position="129"/>
        <end position="169"/>
    </location>
</feature>
<dbReference type="Pfam" id="PF00575">
    <property type="entry name" value="S1"/>
    <property type="match status" value="1"/>
</dbReference>
<comment type="caution">
    <text evidence="7">The sequence shown here is derived from an EMBL/GenBank/DDBJ whole genome shotgun (WGS) entry which is preliminary data.</text>
</comment>
<evidence type="ECO:0000256" key="4">
    <source>
        <dbReference type="PROSITE-ProRule" id="PRU00117"/>
    </source>
</evidence>
<evidence type="ECO:0000313" key="8">
    <source>
        <dbReference type="Proteomes" id="UP000319771"/>
    </source>
</evidence>
<evidence type="ECO:0000256" key="5">
    <source>
        <dbReference type="SAM" id="MobiDB-lite"/>
    </source>
</evidence>
<dbReference type="SMART" id="SM00316">
    <property type="entry name" value="S1"/>
    <property type="match status" value="1"/>
</dbReference>
<dbReference type="GO" id="GO:0000175">
    <property type="term" value="F:3'-5'-RNA exonuclease activity"/>
    <property type="evidence" value="ECO:0007669"/>
    <property type="project" value="TreeGrafter"/>
</dbReference>
<keyword evidence="3 4" id="KW-0694">RNA-binding</keyword>
<proteinExistence type="predicted"/>
<feature type="non-terminal residue" evidence="7">
    <location>
        <position position="1"/>
    </location>
</feature>
<evidence type="ECO:0000256" key="3">
    <source>
        <dbReference type="ARBA" id="ARBA00022884"/>
    </source>
</evidence>
<dbReference type="Pfam" id="PF00013">
    <property type="entry name" value="KH_1"/>
    <property type="match status" value="1"/>
</dbReference>
<organism evidence="7 8">
    <name type="scientific">Eiseniibacteriota bacterium</name>
    <dbReference type="NCBI Taxonomy" id="2212470"/>
    <lineage>
        <taxon>Bacteria</taxon>
        <taxon>Candidatus Eiseniibacteriota</taxon>
    </lineage>
</organism>
<dbReference type="GO" id="GO:0006402">
    <property type="term" value="P:mRNA catabolic process"/>
    <property type="evidence" value="ECO:0007669"/>
    <property type="project" value="InterPro"/>
</dbReference>
<dbReference type="Gene3D" id="2.40.50.140">
    <property type="entry name" value="Nucleic acid-binding proteins"/>
    <property type="match status" value="1"/>
</dbReference>
<keyword evidence="2" id="KW-0548">Nucleotidyltransferase</keyword>
<dbReference type="SUPFAM" id="SSF50249">
    <property type="entry name" value="Nucleic acid-binding proteins"/>
    <property type="match status" value="1"/>
</dbReference>
<gene>
    <name evidence="7" type="ORF">E6K81_16815</name>
</gene>
<dbReference type="SUPFAM" id="SSF54791">
    <property type="entry name" value="Eukaryotic type KH-domain (KH-domain type I)"/>
    <property type="match status" value="1"/>
</dbReference>
<dbReference type="InterPro" id="IPR004088">
    <property type="entry name" value="KH_dom_type_1"/>
</dbReference>
<protein>
    <submittedName>
        <fullName evidence="7">S1 RNA-binding domain-containing protein</fullName>
    </submittedName>
</protein>
<dbReference type="InterPro" id="IPR003029">
    <property type="entry name" value="S1_domain"/>
</dbReference>
<dbReference type="CDD" id="cd04472">
    <property type="entry name" value="S1_PNPase"/>
    <property type="match status" value="1"/>
</dbReference>
<dbReference type="GO" id="GO:0005829">
    <property type="term" value="C:cytosol"/>
    <property type="evidence" value="ECO:0007669"/>
    <property type="project" value="TreeGrafter"/>
</dbReference>
<dbReference type="InterPro" id="IPR012340">
    <property type="entry name" value="NA-bd_OB-fold"/>
</dbReference>
<dbReference type="PROSITE" id="PS50126">
    <property type="entry name" value="S1"/>
    <property type="match status" value="1"/>
</dbReference>
<feature type="compositionally biased region" description="Basic and acidic residues" evidence="5">
    <location>
        <begin position="148"/>
        <end position="169"/>
    </location>
</feature>
<dbReference type="CDD" id="cd02393">
    <property type="entry name" value="KH-I_PNPase"/>
    <property type="match status" value="1"/>
</dbReference>
<dbReference type="InterPro" id="IPR012162">
    <property type="entry name" value="PNPase"/>
</dbReference>
<dbReference type="InterPro" id="IPR036612">
    <property type="entry name" value="KH_dom_type_1_sf"/>
</dbReference>
<dbReference type="PANTHER" id="PTHR11252:SF0">
    <property type="entry name" value="POLYRIBONUCLEOTIDE NUCLEOTIDYLTRANSFERASE 1, MITOCHONDRIAL"/>
    <property type="match status" value="1"/>
</dbReference>
<accession>A0A538TWR3</accession>
<evidence type="ECO:0000256" key="1">
    <source>
        <dbReference type="ARBA" id="ARBA00022679"/>
    </source>
</evidence>
<keyword evidence="1" id="KW-0808">Transferase</keyword>
<sequence>IREVIGPGGKIIKRITEETGAQIDIEDSGEVRIAAVNREGGKRAEEMIRNITEDPEVGKVYQGKVRSVVTFGAFVEIVPGRDGLLHISEIDHHRVARTEDVLNVDDLVMVKVIGVDRDGKIKLSRKALLPEPEGGVPAGAGAGYGGGGRERDRGGDRGRDRDRDRGRRR</sequence>